<proteinExistence type="predicted"/>
<feature type="region of interest" description="Disordered" evidence="1">
    <location>
        <begin position="461"/>
        <end position="490"/>
    </location>
</feature>
<accession>A0A934R087</accession>
<dbReference type="EMBL" id="JAENIK010000004">
    <property type="protein sequence ID" value="MBK1814349.1"/>
    <property type="molecule type" value="Genomic_DNA"/>
</dbReference>
<reference evidence="2" key="1">
    <citation type="submission" date="2021-01" db="EMBL/GenBank/DDBJ databases">
        <title>Modified the classification status of verrucomicrobia.</title>
        <authorList>
            <person name="Feng X."/>
        </authorList>
    </citation>
    <scope>NUCLEOTIDE SEQUENCE</scope>
    <source>
        <strain evidence="2">JCM 18052</strain>
    </source>
</reference>
<comment type="caution">
    <text evidence="2">The sequence shown here is derived from an EMBL/GenBank/DDBJ whole genome shotgun (WGS) entry which is preliminary data.</text>
</comment>
<gene>
    <name evidence="2" type="ORF">JIN84_01915</name>
</gene>
<keyword evidence="3" id="KW-1185">Reference proteome</keyword>
<evidence type="ECO:0000313" key="2">
    <source>
        <dbReference type="EMBL" id="MBK1814349.1"/>
    </source>
</evidence>
<organism evidence="2 3">
    <name type="scientific">Luteolibacter yonseiensis</name>
    <dbReference type="NCBI Taxonomy" id="1144680"/>
    <lineage>
        <taxon>Bacteria</taxon>
        <taxon>Pseudomonadati</taxon>
        <taxon>Verrucomicrobiota</taxon>
        <taxon>Verrucomicrobiia</taxon>
        <taxon>Verrucomicrobiales</taxon>
        <taxon>Verrucomicrobiaceae</taxon>
        <taxon>Luteolibacter</taxon>
    </lineage>
</organism>
<sequence>MITRPLIFGFFSTVALLAEDAPRAVQIVEPPAPAVKIDGMDRAISNTGQFSIIGGEPQDRGNISALAEQAKDEFLILTGERLQPRDQKYEWKVPINITLHGKSGDPAPSRTIAMQILVGESGYRVNMDVHLSRGIEHERLKFAITTALIYERGLKNHPTRDSETRFLVPPWLVDGLREANAWRTNQSDRRFYEALFKSGGLFKIDDLFSTDAEAFDEMDAAMRAAFRVSAGSLVMALLEQPQGKEAFRSFLTEVAPYEGEMPALLRRHFPELNLSETSLAKWWALQLANIGGQNLATDILSVSRTETALEEGLRLNFRNGEGIVEQKDLAAWPEVAALPEPERVKAVQLAQDALVRLSYRCFPSYRPVISEYQIVLNDIARNKSKGLAEKITALNERRTTMRAKAQQARDYLDWFEITRARAGETTGVFEDYMRLKERLKSKPHRRSDDVSKYLDRMQEIFSRPGDPTTPAESFEQLNDVPELPPLLPPE</sequence>
<dbReference type="AlphaFoldDB" id="A0A934R087"/>
<name>A0A934R087_9BACT</name>
<evidence type="ECO:0000313" key="3">
    <source>
        <dbReference type="Proteomes" id="UP000600139"/>
    </source>
</evidence>
<evidence type="ECO:0000256" key="1">
    <source>
        <dbReference type="SAM" id="MobiDB-lite"/>
    </source>
</evidence>
<dbReference type="Proteomes" id="UP000600139">
    <property type="component" value="Unassembled WGS sequence"/>
</dbReference>
<protein>
    <submittedName>
        <fullName evidence="2">Uncharacterized protein</fullName>
    </submittedName>
</protein>
<dbReference type="RefSeq" id="WP_200349316.1">
    <property type="nucleotide sequence ID" value="NZ_BAABHZ010000010.1"/>
</dbReference>